<sequence precursor="true">MKTKMLCLATALVVMLPRATTPAADVLVIVDSSGSMQETTPEGISKIDAAKSALLGLPATLQHHDVGVMLFGHRTTSRQPGACQDIELRMPIAPFVQAEYQLTVAALKPLGATPIANSLLLGRDVLLARNRDTPKSVIVVTDGNETCGGDPVAVAKSLREAGFKIKIHVVGFGVDPQQETQLRSIASAGGGEFVLARDASGLRTALTEVVRTALRTTEVQELERNELVVDRFDSEELGAQWTVLRPDVDRYAAIDGELLILSQHTDDANNSPHVGDWHDTDQTKNVVQRTDPIVADDYEVSVDLDFAISSLGQGAALQLRADDRHVIELAYSAHPYGNNIERKFTMCKVLGDHVAPVSNSLATGVAAGSDFMTLKIVKRGFVFTGYVKVADPKTGKVDWREVGAQAAAGFDAARPALIAANGWQNKPEATATFDNFAVIENVFRRTVSDTPPTDAAFFTVFDDVETFHEEFEILEPSASHIGIQHGLNIVSQFGIPGDETDPLKNLVLLDRELPSGNYEIEVQATTRLTNQNSDVGIALFQDHQSALFLGHAAFGGGGYNYNPQLQFEKVLGEDRTGTRQSLPHVRGKQVTMIFKITKKGRKYTAEVYAPTEQKDEMEWIRIGEQTLLRFKPRLGFYAWNRSETTYGRGPAHEVNICFERVVVRSID</sequence>
<feature type="signal peptide" evidence="1">
    <location>
        <begin position="1"/>
        <end position="23"/>
    </location>
</feature>
<proteinExistence type="predicted"/>
<dbReference type="Gene3D" id="2.60.120.200">
    <property type="match status" value="1"/>
</dbReference>
<dbReference type="Pfam" id="PF00092">
    <property type="entry name" value="VWA"/>
    <property type="match status" value="1"/>
</dbReference>
<reference evidence="3 4" key="1">
    <citation type="submission" date="2019-02" db="EMBL/GenBank/DDBJ databases">
        <title>Planctomycetal bacteria perform biofilm scaping via a novel small molecule.</title>
        <authorList>
            <person name="Jeske O."/>
            <person name="Boedeker C."/>
            <person name="Wiegand S."/>
            <person name="Breitling P."/>
            <person name="Kallscheuer N."/>
            <person name="Jogler M."/>
            <person name="Rohde M."/>
            <person name="Petersen J."/>
            <person name="Medema M.H."/>
            <person name="Surup F."/>
            <person name="Jogler C."/>
        </authorList>
    </citation>
    <scope>NUCLEOTIDE SEQUENCE [LARGE SCALE GENOMIC DNA]</scope>
    <source>
        <strain evidence="3 4">Mal15</strain>
    </source>
</reference>
<dbReference type="SUPFAM" id="SSF49899">
    <property type="entry name" value="Concanavalin A-like lectins/glucanases"/>
    <property type="match status" value="1"/>
</dbReference>
<dbReference type="SMART" id="SM00327">
    <property type="entry name" value="VWA"/>
    <property type="match status" value="1"/>
</dbReference>
<keyword evidence="4" id="KW-1185">Reference proteome</keyword>
<dbReference type="RefSeq" id="WP_147868147.1">
    <property type="nucleotide sequence ID" value="NZ_CP036264.1"/>
</dbReference>
<dbReference type="SUPFAM" id="SSF53300">
    <property type="entry name" value="vWA-like"/>
    <property type="match status" value="1"/>
</dbReference>
<gene>
    <name evidence="3" type="ORF">Mal15_26890</name>
</gene>
<name>A0A5B9MGC5_9BACT</name>
<dbReference type="Proteomes" id="UP000321353">
    <property type="component" value="Chromosome"/>
</dbReference>
<dbReference type="InterPro" id="IPR002035">
    <property type="entry name" value="VWF_A"/>
</dbReference>
<evidence type="ECO:0000259" key="2">
    <source>
        <dbReference type="PROSITE" id="PS50234"/>
    </source>
</evidence>
<evidence type="ECO:0000313" key="3">
    <source>
        <dbReference type="EMBL" id="QEF98634.1"/>
    </source>
</evidence>
<evidence type="ECO:0000256" key="1">
    <source>
        <dbReference type="SAM" id="SignalP"/>
    </source>
</evidence>
<organism evidence="3 4">
    <name type="scientific">Stieleria maiorica</name>
    <dbReference type="NCBI Taxonomy" id="2795974"/>
    <lineage>
        <taxon>Bacteria</taxon>
        <taxon>Pseudomonadati</taxon>
        <taxon>Planctomycetota</taxon>
        <taxon>Planctomycetia</taxon>
        <taxon>Pirellulales</taxon>
        <taxon>Pirellulaceae</taxon>
        <taxon>Stieleria</taxon>
    </lineage>
</organism>
<dbReference type="PROSITE" id="PS50234">
    <property type="entry name" value="VWFA"/>
    <property type="match status" value="1"/>
</dbReference>
<protein>
    <submittedName>
        <fullName evidence="3">von Willebrand factor type A domain protein</fullName>
    </submittedName>
</protein>
<dbReference type="InterPro" id="IPR036465">
    <property type="entry name" value="vWFA_dom_sf"/>
</dbReference>
<dbReference type="InterPro" id="IPR013320">
    <property type="entry name" value="ConA-like_dom_sf"/>
</dbReference>
<keyword evidence="1" id="KW-0732">Signal</keyword>
<accession>A0A5B9MGC5</accession>
<dbReference type="Gene3D" id="3.40.50.410">
    <property type="entry name" value="von Willebrand factor, type A domain"/>
    <property type="match status" value="1"/>
</dbReference>
<evidence type="ECO:0000313" key="4">
    <source>
        <dbReference type="Proteomes" id="UP000321353"/>
    </source>
</evidence>
<feature type="chain" id="PRO_5022959186" evidence="1">
    <location>
        <begin position="24"/>
        <end position="667"/>
    </location>
</feature>
<feature type="domain" description="VWFA" evidence="2">
    <location>
        <begin position="25"/>
        <end position="210"/>
    </location>
</feature>
<dbReference type="EMBL" id="CP036264">
    <property type="protein sequence ID" value="QEF98634.1"/>
    <property type="molecule type" value="Genomic_DNA"/>
</dbReference>
<dbReference type="KEGG" id="smam:Mal15_26890"/>
<dbReference type="AlphaFoldDB" id="A0A5B9MGC5"/>